<dbReference type="SUPFAM" id="SSF81383">
    <property type="entry name" value="F-box domain"/>
    <property type="match status" value="1"/>
</dbReference>
<dbReference type="AlphaFoldDB" id="A0AAE0JUM6"/>
<protein>
    <recommendedName>
        <fullName evidence="1">F-box domain-containing protein</fullName>
    </recommendedName>
</protein>
<feature type="domain" description="F-box" evidence="1">
    <location>
        <begin position="14"/>
        <end position="62"/>
    </location>
</feature>
<dbReference type="InterPro" id="IPR036047">
    <property type="entry name" value="F-box-like_dom_sf"/>
</dbReference>
<dbReference type="PROSITE" id="PS50181">
    <property type="entry name" value="FBOX"/>
    <property type="match status" value="1"/>
</dbReference>
<reference evidence="2" key="1">
    <citation type="journal article" date="2023" name="Mol. Phylogenet. Evol.">
        <title>Genome-scale phylogeny and comparative genomics of the fungal order Sordariales.</title>
        <authorList>
            <person name="Hensen N."/>
            <person name="Bonometti L."/>
            <person name="Westerberg I."/>
            <person name="Brannstrom I.O."/>
            <person name="Guillou S."/>
            <person name="Cros-Aarteil S."/>
            <person name="Calhoun S."/>
            <person name="Haridas S."/>
            <person name="Kuo A."/>
            <person name="Mondo S."/>
            <person name="Pangilinan J."/>
            <person name="Riley R."/>
            <person name="LaButti K."/>
            <person name="Andreopoulos B."/>
            <person name="Lipzen A."/>
            <person name="Chen C."/>
            <person name="Yan M."/>
            <person name="Daum C."/>
            <person name="Ng V."/>
            <person name="Clum A."/>
            <person name="Steindorff A."/>
            <person name="Ohm R.A."/>
            <person name="Martin F."/>
            <person name="Silar P."/>
            <person name="Natvig D.O."/>
            <person name="Lalanne C."/>
            <person name="Gautier V."/>
            <person name="Ament-Velasquez S.L."/>
            <person name="Kruys A."/>
            <person name="Hutchinson M.I."/>
            <person name="Powell A.J."/>
            <person name="Barry K."/>
            <person name="Miller A.N."/>
            <person name="Grigoriev I.V."/>
            <person name="Debuchy R."/>
            <person name="Gladieux P."/>
            <person name="Hiltunen Thoren M."/>
            <person name="Johannesson H."/>
        </authorList>
    </citation>
    <scope>NUCLEOTIDE SEQUENCE</scope>
    <source>
        <strain evidence="2">CBS 958.72</strain>
    </source>
</reference>
<reference evidence="2" key="2">
    <citation type="submission" date="2023-06" db="EMBL/GenBank/DDBJ databases">
        <authorList>
            <consortium name="Lawrence Berkeley National Laboratory"/>
            <person name="Haridas S."/>
            <person name="Hensen N."/>
            <person name="Bonometti L."/>
            <person name="Westerberg I."/>
            <person name="Brannstrom I.O."/>
            <person name="Guillou S."/>
            <person name="Cros-Aarteil S."/>
            <person name="Calhoun S."/>
            <person name="Kuo A."/>
            <person name="Mondo S."/>
            <person name="Pangilinan J."/>
            <person name="Riley R."/>
            <person name="Labutti K."/>
            <person name="Andreopoulos B."/>
            <person name="Lipzen A."/>
            <person name="Chen C."/>
            <person name="Yanf M."/>
            <person name="Daum C."/>
            <person name="Ng V."/>
            <person name="Clum A."/>
            <person name="Steindorff A."/>
            <person name="Ohm R."/>
            <person name="Martin F."/>
            <person name="Silar P."/>
            <person name="Natvig D."/>
            <person name="Lalanne C."/>
            <person name="Gautier V."/>
            <person name="Ament-Velasquez S.L."/>
            <person name="Kruys A."/>
            <person name="Hutchinson M.I."/>
            <person name="Powell A.J."/>
            <person name="Barry K."/>
            <person name="Miller A.N."/>
            <person name="Grigoriev I.V."/>
            <person name="Debuchy R."/>
            <person name="Gladieux P."/>
            <person name="Thoren M.H."/>
            <person name="Johannesson H."/>
        </authorList>
    </citation>
    <scope>NUCLEOTIDE SEQUENCE</scope>
    <source>
        <strain evidence="2">CBS 958.72</strain>
    </source>
</reference>
<evidence type="ECO:0000313" key="2">
    <source>
        <dbReference type="EMBL" id="KAK3364731.1"/>
    </source>
</evidence>
<dbReference type="EMBL" id="JAULSN010000009">
    <property type="protein sequence ID" value="KAK3364731.1"/>
    <property type="molecule type" value="Genomic_DNA"/>
</dbReference>
<accession>A0AAE0JUM6</accession>
<dbReference type="Gene3D" id="1.20.1280.50">
    <property type="match status" value="1"/>
</dbReference>
<dbReference type="Pfam" id="PF12937">
    <property type="entry name" value="F-box-like"/>
    <property type="match status" value="1"/>
</dbReference>
<dbReference type="InterPro" id="IPR001810">
    <property type="entry name" value="F-box_dom"/>
</dbReference>
<organism evidence="2 3">
    <name type="scientific">Lasiosphaeria ovina</name>
    <dbReference type="NCBI Taxonomy" id="92902"/>
    <lineage>
        <taxon>Eukaryota</taxon>
        <taxon>Fungi</taxon>
        <taxon>Dikarya</taxon>
        <taxon>Ascomycota</taxon>
        <taxon>Pezizomycotina</taxon>
        <taxon>Sordariomycetes</taxon>
        <taxon>Sordariomycetidae</taxon>
        <taxon>Sordariales</taxon>
        <taxon>Lasiosphaeriaceae</taxon>
        <taxon>Lasiosphaeria</taxon>
    </lineage>
</organism>
<evidence type="ECO:0000313" key="3">
    <source>
        <dbReference type="Proteomes" id="UP001287356"/>
    </source>
</evidence>
<dbReference type="Proteomes" id="UP001287356">
    <property type="component" value="Unassembled WGS sequence"/>
</dbReference>
<sequence>MIEREGGFDTKPIGSHIYRLPDELVLRILRCLGHDTLTLLCLRRVSRRFRRIIYEPEIWEAMGFGPHTPFLSEFECSFPRDLKEELWRRIQKDGICDECRMRRLGAPHKPNAGWLRSPDLCPVMSRSPLGLHCDGCSSSSSSSSSGSGSHDAHPCLGRHGAVRLCEHVKISWADIEPYLSEWWQQQQQQQQQQQDPQDGQACLDGFGIECRDPSHDFRCSAEDAPTWPRASLKTDRVPMTMGQVVGVVLSFEWEPHSGFDVFSLTRGRQAPASEMRTMFQRYRQGAADILFPSSPLVSLPEMVCFSKCQCLHYGVGGGQSLSAADPSKPRQATLFWDFSEGFCPGECGGCHMHNRTHGLHMTSEVVIIGRHWRSIASNSICLITKYRRDITVCTRENGSSAVAVTPARDWYHAVDPDLSPPQRSRNMLCRDKACINYYRSPASFACKSKNSRGPHRKHA</sequence>
<keyword evidence="3" id="KW-1185">Reference proteome</keyword>
<comment type="caution">
    <text evidence="2">The sequence shown here is derived from an EMBL/GenBank/DDBJ whole genome shotgun (WGS) entry which is preliminary data.</text>
</comment>
<proteinExistence type="predicted"/>
<evidence type="ECO:0000259" key="1">
    <source>
        <dbReference type="PROSITE" id="PS50181"/>
    </source>
</evidence>
<name>A0AAE0JUM6_9PEZI</name>
<gene>
    <name evidence="2" type="ORF">B0T24DRAFT_583617</name>
</gene>